<dbReference type="PROSITE" id="PS51722">
    <property type="entry name" value="G_TR_2"/>
    <property type="match status" value="1"/>
</dbReference>
<reference evidence="5 6" key="1">
    <citation type="submission" date="2023-06" db="EMBL/GenBank/DDBJ databases">
        <authorList>
            <person name="Oyuntsetseg B."/>
            <person name="Kim S.B."/>
        </authorList>
    </citation>
    <scope>NUCLEOTIDE SEQUENCE [LARGE SCALE GENOMIC DNA]</scope>
    <source>
        <strain evidence="5 6">2-15</strain>
    </source>
</reference>
<protein>
    <submittedName>
        <fullName evidence="5">TetM/TetW/TetO/TetS family tetracycline resistance ribosomal protection protein</fullName>
    </submittedName>
</protein>
<dbReference type="Gene3D" id="3.30.70.870">
    <property type="entry name" value="Elongation Factor G (Translational Gtpase), domain 3"/>
    <property type="match status" value="1"/>
</dbReference>
<dbReference type="Pfam" id="PF00679">
    <property type="entry name" value="EFG_C"/>
    <property type="match status" value="1"/>
</dbReference>
<dbReference type="SUPFAM" id="SSF54980">
    <property type="entry name" value="EF-G C-terminal domain-like"/>
    <property type="match status" value="2"/>
</dbReference>
<dbReference type="GO" id="GO:0003924">
    <property type="term" value="F:GTPase activity"/>
    <property type="evidence" value="ECO:0007669"/>
    <property type="project" value="InterPro"/>
</dbReference>
<evidence type="ECO:0000256" key="2">
    <source>
        <dbReference type="ARBA" id="ARBA00022917"/>
    </source>
</evidence>
<keyword evidence="3" id="KW-0342">GTP-binding</keyword>
<dbReference type="Gene3D" id="3.40.50.300">
    <property type="entry name" value="P-loop containing nucleotide triphosphate hydrolases"/>
    <property type="match status" value="1"/>
</dbReference>
<dbReference type="GO" id="GO:0032790">
    <property type="term" value="P:ribosome disassembly"/>
    <property type="evidence" value="ECO:0007669"/>
    <property type="project" value="TreeGrafter"/>
</dbReference>
<dbReference type="KEGG" id="acab:QRX50_02530"/>
<keyword evidence="1" id="KW-0547">Nucleotide-binding</keyword>
<dbReference type="InterPro" id="IPR027417">
    <property type="entry name" value="P-loop_NTPase"/>
</dbReference>
<dbReference type="PANTHER" id="PTHR43261:SF1">
    <property type="entry name" value="RIBOSOME-RELEASING FACTOR 2, MITOCHONDRIAL"/>
    <property type="match status" value="1"/>
</dbReference>
<dbReference type="PROSITE" id="PS00301">
    <property type="entry name" value="G_TR_1"/>
    <property type="match status" value="1"/>
</dbReference>
<dbReference type="SUPFAM" id="SSF52540">
    <property type="entry name" value="P-loop containing nucleoside triphosphate hydrolases"/>
    <property type="match status" value="1"/>
</dbReference>
<dbReference type="InterPro" id="IPR005225">
    <property type="entry name" value="Small_GTP-bd"/>
</dbReference>
<keyword evidence="6" id="KW-1185">Reference proteome</keyword>
<feature type="domain" description="Tr-type G" evidence="4">
    <location>
        <begin position="5"/>
        <end position="246"/>
    </location>
</feature>
<proteinExistence type="predicted"/>
<dbReference type="InterPro" id="IPR014721">
    <property type="entry name" value="Ribsml_uS5_D2-typ_fold_subgr"/>
</dbReference>
<dbReference type="GO" id="GO:0006412">
    <property type="term" value="P:translation"/>
    <property type="evidence" value="ECO:0007669"/>
    <property type="project" value="UniProtKB-KW"/>
</dbReference>
<dbReference type="InterPro" id="IPR000640">
    <property type="entry name" value="EFG_V-like"/>
</dbReference>
<dbReference type="GO" id="GO:0005525">
    <property type="term" value="F:GTP binding"/>
    <property type="evidence" value="ECO:0007669"/>
    <property type="project" value="UniProtKB-KW"/>
</dbReference>
<dbReference type="PRINTS" id="PR00315">
    <property type="entry name" value="ELONGATNFCT"/>
</dbReference>
<dbReference type="AlphaFoldDB" id="A0A9Y2IHU3"/>
<dbReference type="Gene3D" id="3.30.230.10">
    <property type="match status" value="1"/>
</dbReference>
<dbReference type="RefSeq" id="WP_285970381.1">
    <property type="nucleotide sequence ID" value="NZ_CP127294.1"/>
</dbReference>
<evidence type="ECO:0000313" key="5">
    <source>
        <dbReference type="EMBL" id="WIX79699.1"/>
    </source>
</evidence>
<name>A0A9Y2IHU3_9PSEU</name>
<dbReference type="PANTHER" id="PTHR43261">
    <property type="entry name" value="TRANSLATION ELONGATION FACTOR G-RELATED"/>
    <property type="match status" value="1"/>
</dbReference>
<organism evidence="5 6">
    <name type="scientific">Amycolatopsis carbonis</name>
    <dbReference type="NCBI Taxonomy" id="715471"/>
    <lineage>
        <taxon>Bacteria</taxon>
        <taxon>Bacillati</taxon>
        <taxon>Actinomycetota</taxon>
        <taxon>Actinomycetes</taxon>
        <taxon>Pseudonocardiales</taxon>
        <taxon>Pseudonocardiaceae</taxon>
        <taxon>Amycolatopsis</taxon>
    </lineage>
</organism>
<evidence type="ECO:0000259" key="4">
    <source>
        <dbReference type="PROSITE" id="PS51722"/>
    </source>
</evidence>
<evidence type="ECO:0000256" key="1">
    <source>
        <dbReference type="ARBA" id="ARBA00022741"/>
    </source>
</evidence>
<dbReference type="EMBL" id="CP127294">
    <property type="protein sequence ID" value="WIX79699.1"/>
    <property type="molecule type" value="Genomic_DNA"/>
</dbReference>
<dbReference type="SUPFAM" id="SSF50447">
    <property type="entry name" value="Translation proteins"/>
    <property type="match status" value="1"/>
</dbReference>
<dbReference type="SMART" id="SM00889">
    <property type="entry name" value="EFG_IV"/>
    <property type="match status" value="1"/>
</dbReference>
<dbReference type="InterPro" id="IPR031157">
    <property type="entry name" value="G_TR_CS"/>
</dbReference>
<dbReference type="Pfam" id="PF03764">
    <property type="entry name" value="EFG_IV"/>
    <property type="match status" value="1"/>
</dbReference>
<dbReference type="NCBIfam" id="TIGR00231">
    <property type="entry name" value="small_GTP"/>
    <property type="match status" value="1"/>
</dbReference>
<evidence type="ECO:0000256" key="3">
    <source>
        <dbReference type="ARBA" id="ARBA00023134"/>
    </source>
</evidence>
<dbReference type="Proteomes" id="UP001236014">
    <property type="component" value="Chromosome"/>
</dbReference>
<evidence type="ECO:0000313" key="6">
    <source>
        <dbReference type="Proteomes" id="UP001236014"/>
    </source>
</evidence>
<dbReference type="InterPro" id="IPR009000">
    <property type="entry name" value="Transl_B-barrel_sf"/>
</dbReference>
<dbReference type="InterPro" id="IPR005517">
    <property type="entry name" value="Transl_elong_EFG/EF2_IV"/>
</dbReference>
<dbReference type="InterPro" id="IPR020568">
    <property type="entry name" value="Ribosomal_Su5_D2-typ_SF"/>
</dbReference>
<dbReference type="Gene3D" id="2.40.30.10">
    <property type="entry name" value="Translation factors"/>
    <property type="match status" value="1"/>
</dbReference>
<dbReference type="SUPFAM" id="SSF54211">
    <property type="entry name" value="Ribosomal protein S5 domain 2-like"/>
    <property type="match status" value="1"/>
</dbReference>
<dbReference type="PRINTS" id="PR01037">
    <property type="entry name" value="TCRTETOQM"/>
</dbReference>
<gene>
    <name evidence="5" type="ORF">QRX50_02530</name>
</gene>
<keyword evidence="2" id="KW-0648">Protein biosynthesis</keyword>
<accession>A0A9Y2IHU3</accession>
<dbReference type="InterPro" id="IPR000795">
    <property type="entry name" value="T_Tr_GTP-bd_dom"/>
</dbReference>
<dbReference type="Pfam" id="PF00009">
    <property type="entry name" value="GTP_EFTU"/>
    <property type="match status" value="1"/>
</dbReference>
<dbReference type="InterPro" id="IPR035647">
    <property type="entry name" value="EFG_III/V"/>
</dbReference>
<sequence length="618" mass="66464">MTPQLKTLTLGILAHVDAGKTSLTERLLFETGVIGHLGSVDSGDTQTDSLELERRRGITIKSAVVAMTTGEHRLTLVDTPGHSDFIAEVERALGVLDGAVLVVSAVEGVQAQTRVLMRTLTHLGIPVLVFVNKIDRMGAQETALLDALRTRLSPRCIALDTVTGLGTPQAKPVPLPPGEQLAEAVADDDEFLASYVEGREPDYHAALARQVARGAVHPVVFGSAITGSGVAALVSRVRELFPARQRTETGELAATVFKIERGRAGEKIAYVRVRSGSLSPRKPFPFHRRETDGTVTELTGRASAVRVYEHGATPVDGPACAGDVARVWGLKDVRIGDHLGIPDGTAAPGFFAPPSLETVVRPVDPDDAVALYSALERLSEQDPFISVRRHEHEVSVRLYGEVQKEVIRSTLAEDFGLAAKFEESRILLVERPCGTGRAIRHRTPEERVYFWAVVGLRVEPGPPASGVVYRLEVELGALPLAFHKAIEDTVHEQLRQRPVIDCVVTLTEAAFFPPLTTAGDFRGMTSLALTEALRRAGTRVHEPVHSFEVEAPAGAVSGVLRKLVELRAVPGEPTVTAAGCTVTGTIPAASVQEFGQALPALSQGEGVFFSEFAEYRPR</sequence>